<dbReference type="GO" id="GO:0008897">
    <property type="term" value="F:holo-[acyl-carrier-protein] synthase activity"/>
    <property type="evidence" value="ECO:0007669"/>
    <property type="project" value="InterPro"/>
</dbReference>
<proteinExistence type="inferred from homology"/>
<keyword evidence="2" id="KW-0808">Transferase</keyword>
<dbReference type="GO" id="GO:0019878">
    <property type="term" value="P:lysine biosynthetic process via aminoadipic acid"/>
    <property type="evidence" value="ECO:0007669"/>
    <property type="project" value="TreeGrafter"/>
</dbReference>
<organism evidence="5">
    <name type="scientific">Xanthomonas arboricola pv. corylina</name>
    <dbReference type="NCBI Taxonomy" id="487821"/>
    <lineage>
        <taxon>Bacteria</taxon>
        <taxon>Pseudomonadati</taxon>
        <taxon>Pseudomonadota</taxon>
        <taxon>Gammaproteobacteria</taxon>
        <taxon>Lysobacterales</taxon>
        <taxon>Lysobacteraceae</taxon>
        <taxon>Xanthomonas</taxon>
    </lineage>
</organism>
<evidence type="ECO:0000259" key="4">
    <source>
        <dbReference type="Pfam" id="PF22624"/>
    </source>
</evidence>
<dbReference type="GO" id="GO:0000287">
    <property type="term" value="F:magnesium ion binding"/>
    <property type="evidence" value="ECO:0007669"/>
    <property type="project" value="InterPro"/>
</dbReference>
<dbReference type="InterPro" id="IPR008278">
    <property type="entry name" value="4-PPantetheinyl_Trfase_dom"/>
</dbReference>
<accession>A0A2S7C299</accession>
<evidence type="ECO:0000256" key="1">
    <source>
        <dbReference type="ARBA" id="ARBA00010990"/>
    </source>
</evidence>
<sequence>MLIDPGSSLVRGGASDRISLRRGLEDGEVHVWTTGTHDLERGSLRDRASALLSTEERTRSHRFHFDADRDLYLLSRALLRGALSLYEELAPVAWCFSFGKYGKPFLQANGDKSKPLRFNLSHAHGMAALVVARDRDVGIDVEFTSSAPPFCSMEVCFAQDEIRELERRVGQSREARFWALWTLRESYIKATGMGFSAPMKTFSMIIQDDESVALIHNGQAARCGCWELAQWPASDHHLLAVCARRLAAVPLRVRTFDVHPLLLDDANLGGAASTTGAP</sequence>
<dbReference type="GO" id="GO:0005829">
    <property type="term" value="C:cytosol"/>
    <property type="evidence" value="ECO:0007669"/>
    <property type="project" value="TreeGrafter"/>
</dbReference>
<dbReference type="RefSeq" id="WP_104613713.1">
    <property type="nucleotide sequence ID" value="NZ_CP166095.2"/>
</dbReference>
<protein>
    <submittedName>
        <fullName evidence="5">Uncharacterized protein</fullName>
    </submittedName>
</protein>
<dbReference type="InterPro" id="IPR055066">
    <property type="entry name" value="AASDHPPT_N"/>
</dbReference>
<dbReference type="PANTHER" id="PTHR12215:SF10">
    <property type="entry name" value="L-AMINOADIPATE-SEMIALDEHYDE DEHYDROGENASE-PHOSPHOPANTETHEINYL TRANSFERASE"/>
    <property type="match status" value="1"/>
</dbReference>
<name>A0A2S7C299_9XANT</name>
<gene>
    <name evidence="5" type="ORF">CFBP1159_21910</name>
</gene>
<dbReference type="InterPro" id="IPR037143">
    <property type="entry name" value="4-PPantetheinyl_Trfase_dom_sf"/>
</dbReference>
<feature type="domain" description="4'-phosphopantetheinyl transferase N-terminal" evidence="4">
    <location>
        <begin position="48"/>
        <end position="129"/>
    </location>
</feature>
<dbReference type="PANTHER" id="PTHR12215">
    <property type="entry name" value="PHOSPHOPANTETHEINE TRANSFERASE"/>
    <property type="match status" value="1"/>
</dbReference>
<reference evidence="5" key="1">
    <citation type="submission" date="2021-02" db="EMBL/GenBank/DDBJ databases">
        <authorList>
            <person name="Pothier F. J."/>
        </authorList>
    </citation>
    <scope>NUCLEOTIDE SEQUENCE</scope>
    <source>
        <strain evidence="5">CFBP 1159</strain>
    </source>
</reference>
<dbReference type="EMBL" id="HG992341">
    <property type="protein sequence ID" value="CAE6772194.1"/>
    <property type="molecule type" value="Genomic_DNA"/>
</dbReference>
<dbReference type="Pfam" id="PF01648">
    <property type="entry name" value="ACPS"/>
    <property type="match status" value="1"/>
</dbReference>
<dbReference type="InterPro" id="IPR050559">
    <property type="entry name" value="P-Pant_transferase_sf"/>
</dbReference>
<dbReference type="Proteomes" id="UP000835243">
    <property type="component" value="Chromosome"/>
</dbReference>
<dbReference type="EMBL" id="HG992341">
    <property type="protein sequence ID" value="CAE6772212.1"/>
    <property type="molecule type" value="Genomic_DNA"/>
</dbReference>
<comment type="similarity">
    <text evidence="1">Belongs to the P-Pant transferase superfamily. Gsp/Sfp/HetI/AcpT family.</text>
</comment>
<evidence type="ECO:0000259" key="3">
    <source>
        <dbReference type="Pfam" id="PF01648"/>
    </source>
</evidence>
<evidence type="ECO:0000256" key="2">
    <source>
        <dbReference type="ARBA" id="ARBA00022679"/>
    </source>
</evidence>
<dbReference type="SUPFAM" id="SSF56214">
    <property type="entry name" value="4'-phosphopantetheinyl transferase"/>
    <property type="match status" value="2"/>
</dbReference>
<evidence type="ECO:0000313" key="5">
    <source>
        <dbReference type="EMBL" id="CAE6772212.1"/>
    </source>
</evidence>
<dbReference type="Pfam" id="PF22624">
    <property type="entry name" value="AASDHPPT_N"/>
    <property type="match status" value="1"/>
</dbReference>
<dbReference type="AlphaFoldDB" id="A0A2S7C299"/>
<feature type="domain" description="4'-phosphopantetheinyl transferase" evidence="3">
    <location>
        <begin position="137"/>
        <end position="242"/>
    </location>
</feature>
<dbReference type="Gene3D" id="3.90.470.20">
    <property type="entry name" value="4'-phosphopantetheinyl transferase domain"/>
    <property type="match status" value="2"/>
</dbReference>